<dbReference type="Gene3D" id="3.40.50.300">
    <property type="entry name" value="P-loop containing nucleotide triphosphate hydrolases"/>
    <property type="match status" value="1"/>
</dbReference>
<dbReference type="EMBL" id="JARRAF010000034">
    <property type="protein sequence ID" value="MDK2126253.1"/>
    <property type="molecule type" value="Genomic_DNA"/>
</dbReference>
<dbReference type="PANTHER" id="PTHR13696">
    <property type="entry name" value="P-LOOP CONTAINING NUCLEOSIDE TRIPHOSPHATE HYDROLASE"/>
    <property type="match status" value="1"/>
</dbReference>
<dbReference type="RefSeq" id="WP_284102574.1">
    <property type="nucleotide sequence ID" value="NZ_JARRAF010000034.1"/>
</dbReference>
<sequence>MTIIIAIATQKGGVGKTSSAVNLADAFVRRGKRTLLIDLDPQSNATSIISEVNPGKLRFNTVNLLLDSDPTVASACIIGSRIKGLDMIASSIKLARAAETELIRRNTTTLRKRLAIIAADYDIIILDSPPNLGRLTSNALCAATHYLVPIKGADIFSLDGYEDLEATVKEAKEDNPQLQLLGAFLNMYDGRTNVAQQLLGVAESKFGKDLLSARLPRSVQFEEAAATSKTVLEAARDGSPAKAVTELADEILVRVGLT</sequence>
<dbReference type="SUPFAM" id="SSF52540">
    <property type="entry name" value="P-loop containing nucleoside triphosphate hydrolases"/>
    <property type="match status" value="1"/>
</dbReference>
<dbReference type="InterPro" id="IPR050678">
    <property type="entry name" value="DNA_Partitioning_ATPase"/>
</dbReference>
<organism evidence="2 3">
    <name type="scientific">Parachitinimonas caeni</name>
    <dbReference type="NCBI Taxonomy" id="3031301"/>
    <lineage>
        <taxon>Bacteria</taxon>
        <taxon>Pseudomonadati</taxon>
        <taxon>Pseudomonadota</taxon>
        <taxon>Betaproteobacteria</taxon>
        <taxon>Neisseriales</taxon>
        <taxon>Chitinibacteraceae</taxon>
        <taxon>Parachitinimonas</taxon>
    </lineage>
</organism>
<protein>
    <submittedName>
        <fullName evidence="2">ParA family protein</fullName>
    </submittedName>
</protein>
<dbReference type="PANTHER" id="PTHR13696:SF99">
    <property type="entry name" value="COBYRINIC ACID AC-DIAMIDE SYNTHASE"/>
    <property type="match status" value="1"/>
</dbReference>
<accession>A0ABT7E1R7</accession>
<keyword evidence="3" id="KW-1185">Reference proteome</keyword>
<dbReference type="InterPro" id="IPR025669">
    <property type="entry name" value="AAA_dom"/>
</dbReference>
<dbReference type="InterPro" id="IPR027417">
    <property type="entry name" value="P-loop_NTPase"/>
</dbReference>
<dbReference type="CDD" id="cd02042">
    <property type="entry name" value="ParAB_family"/>
    <property type="match status" value="1"/>
</dbReference>
<comment type="caution">
    <text evidence="2">The sequence shown here is derived from an EMBL/GenBank/DDBJ whole genome shotgun (WGS) entry which is preliminary data.</text>
</comment>
<feature type="domain" description="AAA" evidence="1">
    <location>
        <begin position="4"/>
        <end position="179"/>
    </location>
</feature>
<evidence type="ECO:0000313" key="2">
    <source>
        <dbReference type="EMBL" id="MDK2126253.1"/>
    </source>
</evidence>
<evidence type="ECO:0000259" key="1">
    <source>
        <dbReference type="Pfam" id="PF13614"/>
    </source>
</evidence>
<name>A0ABT7E1R7_9NEIS</name>
<proteinExistence type="predicted"/>
<gene>
    <name evidence="2" type="ORF">PZA18_19600</name>
</gene>
<dbReference type="Pfam" id="PF13614">
    <property type="entry name" value="AAA_31"/>
    <property type="match status" value="1"/>
</dbReference>
<reference evidence="2" key="1">
    <citation type="submission" date="2023-03" db="EMBL/GenBank/DDBJ databases">
        <title>Chitinimonas shenzhenensis gen. nov., sp. nov., a novel member of family Burkholderiaceae isolated from activated sludge collected in Shen Zhen, China.</title>
        <authorList>
            <person name="Wang X."/>
        </authorList>
    </citation>
    <scope>NUCLEOTIDE SEQUENCE</scope>
    <source>
        <strain evidence="2">DQS-5</strain>
    </source>
</reference>
<dbReference type="Proteomes" id="UP001172778">
    <property type="component" value="Unassembled WGS sequence"/>
</dbReference>
<evidence type="ECO:0000313" key="3">
    <source>
        <dbReference type="Proteomes" id="UP001172778"/>
    </source>
</evidence>
<dbReference type="PIRSF" id="PIRSF009320">
    <property type="entry name" value="Nuc_binding_HP_1000"/>
    <property type="match status" value="1"/>
</dbReference>